<accession>A0ABD4UDJ0</accession>
<reference evidence="1 2" key="2">
    <citation type="journal article" date="2017" name="Front. Microbiol.">
        <title>Genomics Reveals a Unique Clone of Burkholderia cenocepacia Harboring an Actively Excising Novel Genomic Island.</title>
        <authorList>
            <person name="Patil P.P."/>
            <person name="Mali S."/>
            <person name="Midha S."/>
            <person name="Gautam V."/>
            <person name="Dash L."/>
            <person name="Kumar S."/>
            <person name="Shastri J."/>
            <person name="Singhal L."/>
            <person name="Patil P.B."/>
        </authorList>
    </citation>
    <scope>NUCLEOTIDE SEQUENCE [LARGE SCALE GENOMIC DNA]</scope>
    <source>
        <strain evidence="1 2">BC-19</strain>
    </source>
</reference>
<name>A0ABD4UDJ0_9BURK</name>
<proteinExistence type="predicted"/>
<sequence>MATKTLSFNTLWKHAQEYTAFDAKDYLKAYNCFMWALEASEFKSKVDEFDIRKFNFFMLSWRHTAQQAHLNQVRTPKSICRDAYEAYTAPIPSFA</sequence>
<evidence type="ECO:0000313" key="2">
    <source>
        <dbReference type="Proteomes" id="UP000191686"/>
    </source>
</evidence>
<dbReference type="Proteomes" id="UP000191686">
    <property type="component" value="Unassembled WGS sequence"/>
</dbReference>
<comment type="caution">
    <text evidence="1">The sequence shown here is derived from an EMBL/GenBank/DDBJ whole genome shotgun (WGS) entry which is preliminary data.</text>
</comment>
<organism evidence="1 2">
    <name type="scientific">Burkholderia cenocepacia</name>
    <dbReference type="NCBI Taxonomy" id="95486"/>
    <lineage>
        <taxon>Bacteria</taxon>
        <taxon>Pseudomonadati</taxon>
        <taxon>Pseudomonadota</taxon>
        <taxon>Betaproteobacteria</taxon>
        <taxon>Burkholderiales</taxon>
        <taxon>Burkholderiaceae</taxon>
        <taxon>Burkholderia</taxon>
        <taxon>Burkholderia cepacia complex</taxon>
    </lineage>
</organism>
<dbReference type="EMBL" id="JYMX02000008">
    <property type="protein sequence ID" value="MCW3712122.1"/>
    <property type="molecule type" value="Genomic_DNA"/>
</dbReference>
<reference evidence="1 2" key="1">
    <citation type="journal article" date="2017" name="Front. Microbiol.">
        <title>Genomics reveals a unique clone of Burkholderia cenocepacia harbouring an actively excising novel genomic island.</title>
        <authorList>
            <person name="Patil P."/>
            <person name="Mali S."/>
            <person name="Midha S."/>
            <person name="Gautam V."/>
            <person name="Dash L."/>
            <person name="Kumar S."/>
            <person name="Shastri J."/>
            <person name="Singhal L."/>
            <person name="Patil P.B."/>
        </authorList>
    </citation>
    <scope>NUCLEOTIDE SEQUENCE [LARGE SCALE GENOMIC DNA]</scope>
    <source>
        <strain evidence="1 2">BC-19</strain>
    </source>
</reference>
<dbReference type="RefSeq" id="WP_143262417.1">
    <property type="nucleotide sequence ID" value="NZ_JYMX02000008.1"/>
</dbReference>
<evidence type="ECO:0000313" key="1">
    <source>
        <dbReference type="EMBL" id="MCW3712122.1"/>
    </source>
</evidence>
<protein>
    <submittedName>
        <fullName evidence="1">Uncharacterized protein</fullName>
    </submittedName>
</protein>
<dbReference type="AlphaFoldDB" id="A0ABD4UDJ0"/>
<gene>
    <name evidence="1" type="ORF">UE95_012570</name>
</gene>